<feature type="signal peptide" evidence="1">
    <location>
        <begin position="1"/>
        <end position="19"/>
    </location>
</feature>
<dbReference type="WBParaSite" id="MCU_002896-RA">
    <property type="protein sequence ID" value="MCU_002896-RA"/>
    <property type="gene ID" value="MCU_002896"/>
</dbReference>
<protein>
    <submittedName>
        <fullName evidence="2">DUF5727 domain-containing protein</fullName>
    </submittedName>
</protein>
<reference evidence="2" key="1">
    <citation type="submission" date="2019-11" db="UniProtKB">
        <authorList>
            <consortium name="WormBaseParasite"/>
        </authorList>
    </citation>
    <scope>IDENTIFICATION</scope>
</reference>
<accession>A0A5K3EUZ7</accession>
<name>A0A5K3EUZ7_MESCO</name>
<dbReference type="AlphaFoldDB" id="A0A5K3EUZ7"/>
<organism evidence="2">
    <name type="scientific">Mesocestoides corti</name>
    <name type="common">Flatworm</name>
    <dbReference type="NCBI Taxonomy" id="53468"/>
    <lineage>
        <taxon>Eukaryota</taxon>
        <taxon>Metazoa</taxon>
        <taxon>Spiralia</taxon>
        <taxon>Lophotrochozoa</taxon>
        <taxon>Platyhelminthes</taxon>
        <taxon>Cestoda</taxon>
        <taxon>Eucestoda</taxon>
        <taxon>Cyclophyllidea</taxon>
        <taxon>Mesocestoididae</taxon>
        <taxon>Mesocestoides</taxon>
    </lineage>
</organism>
<proteinExistence type="predicted"/>
<sequence>MAGLLLLCAALATILQTDAQLHAIPGDTRILKGDVNSSFELKTVLPELYDVVTVGKEEVPLKDGDCSTSHFQCKYSQSVSYHVEVLLTGKISPDLKWIVFKTKNMTFIPITIAVFPNGQWADSTADALVPNASQPFVVLAHKNKLVKLQCTFNGVNPKVQILTSLWGNVVFQTGKDLQAINETEKYPEIIKIGSRKSPSSVTYTTTLKRRFRIDYFGCSDTTNWITYMVEWEKSGFGLIKPTWLCIFLCMVCTVLSTSK</sequence>
<evidence type="ECO:0000313" key="2">
    <source>
        <dbReference type="WBParaSite" id="MCU_002896-RA"/>
    </source>
</evidence>
<evidence type="ECO:0000256" key="1">
    <source>
        <dbReference type="SAM" id="SignalP"/>
    </source>
</evidence>
<feature type="chain" id="PRO_5024453596" evidence="1">
    <location>
        <begin position="20"/>
        <end position="259"/>
    </location>
</feature>
<keyword evidence="1" id="KW-0732">Signal</keyword>